<accession>A0A1H8G830</accession>
<keyword evidence="3" id="KW-0813">Transport</keyword>
<dbReference type="GO" id="GO:1990281">
    <property type="term" value="C:efflux pump complex"/>
    <property type="evidence" value="ECO:0007669"/>
    <property type="project" value="TreeGrafter"/>
</dbReference>
<evidence type="ECO:0000256" key="4">
    <source>
        <dbReference type="ARBA" id="ARBA00022452"/>
    </source>
</evidence>
<dbReference type="PANTHER" id="PTHR30026">
    <property type="entry name" value="OUTER MEMBRANE PROTEIN TOLC"/>
    <property type="match status" value="1"/>
</dbReference>
<dbReference type="GO" id="GO:0009279">
    <property type="term" value="C:cell outer membrane"/>
    <property type="evidence" value="ECO:0007669"/>
    <property type="project" value="UniProtKB-SubCell"/>
</dbReference>
<feature type="chain" id="PRO_5011576801" evidence="8">
    <location>
        <begin position="24"/>
        <end position="446"/>
    </location>
</feature>
<evidence type="ECO:0000313" key="10">
    <source>
        <dbReference type="Proteomes" id="UP000198942"/>
    </source>
</evidence>
<reference evidence="10" key="1">
    <citation type="submission" date="2016-10" db="EMBL/GenBank/DDBJ databases">
        <authorList>
            <person name="Varghese N."/>
            <person name="Submissions S."/>
        </authorList>
    </citation>
    <scope>NUCLEOTIDE SEQUENCE [LARGE SCALE GENOMIC DNA]</scope>
    <source>
        <strain evidence="10">Gh-48</strain>
    </source>
</reference>
<dbReference type="InterPro" id="IPR051906">
    <property type="entry name" value="TolC-like"/>
</dbReference>
<protein>
    <submittedName>
        <fullName evidence="9">Outer membrane protein TolC</fullName>
    </submittedName>
</protein>
<dbReference type="GO" id="GO:0015288">
    <property type="term" value="F:porin activity"/>
    <property type="evidence" value="ECO:0007669"/>
    <property type="project" value="TreeGrafter"/>
</dbReference>
<evidence type="ECO:0000256" key="3">
    <source>
        <dbReference type="ARBA" id="ARBA00022448"/>
    </source>
</evidence>
<evidence type="ECO:0000256" key="8">
    <source>
        <dbReference type="SAM" id="SignalP"/>
    </source>
</evidence>
<evidence type="ECO:0000256" key="1">
    <source>
        <dbReference type="ARBA" id="ARBA00004442"/>
    </source>
</evidence>
<feature type="signal peptide" evidence="8">
    <location>
        <begin position="1"/>
        <end position="23"/>
    </location>
</feature>
<dbReference type="PANTHER" id="PTHR30026:SF23">
    <property type="entry name" value="TO APRF-PUTATIVE OUTER MEMBRANE EFFLUX PROTEIN OR SECRETED ALKALINE PHOSPHATASE-RELATED"/>
    <property type="match status" value="1"/>
</dbReference>
<keyword evidence="7" id="KW-0998">Cell outer membrane</keyword>
<keyword evidence="4" id="KW-1134">Transmembrane beta strand</keyword>
<dbReference type="AlphaFoldDB" id="A0A1H8G830"/>
<dbReference type="EMBL" id="FOCL01000003">
    <property type="protein sequence ID" value="SEN39900.1"/>
    <property type="molecule type" value="Genomic_DNA"/>
</dbReference>
<dbReference type="Pfam" id="PF02321">
    <property type="entry name" value="OEP"/>
    <property type="match status" value="1"/>
</dbReference>
<evidence type="ECO:0000256" key="7">
    <source>
        <dbReference type="ARBA" id="ARBA00023237"/>
    </source>
</evidence>
<name>A0A1H8G830_9SPHI</name>
<proteinExistence type="inferred from homology"/>
<dbReference type="STRING" id="551995.SAMN05192574_10336"/>
<evidence type="ECO:0000256" key="5">
    <source>
        <dbReference type="ARBA" id="ARBA00022692"/>
    </source>
</evidence>
<dbReference type="GO" id="GO:0015562">
    <property type="term" value="F:efflux transmembrane transporter activity"/>
    <property type="evidence" value="ECO:0007669"/>
    <property type="project" value="InterPro"/>
</dbReference>
<organism evidence="9 10">
    <name type="scientific">Mucilaginibacter gossypiicola</name>
    <dbReference type="NCBI Taxonomy" id="551995"/>
    <lineage>
        <taxon>Bacteria</taxon>
        <taxon>Pseudomonadati</taxon>
        <taxon>Bacteroidota</taxon>
        <taxon>Sphingobacteriia</taxon>
        <taxon>Sphingobacteriales</taxon>
        <taxon>Sphingobacteriaceae</taxon>
        <taxon>Mucilaginibacter</taxon>
    </lineage>
</organism>
<evidence type="ECO:0000256" key="2">
    <source>
        <dbReference type="ARBA" id="ARBA00007613"/>
    </source>
</evidence>
<keyword evidence="8" id="KW-0732">Signal</keyword>
<dbReference type="OrthoDB" id="1271612at2"/>
<dbReference type="Gene3D" id="1.20.1600.10">
    <property type="entry name" value="Outer membrane efflux proteins (OEP)"/>
    <property type="match status" value="1"/>
</dbReference>
<dbReference type="SUPFAM" id="SSF56954">
    <property type="entry name" value="Outer membrane efflux proteins (OEP)"/>
    <property type="match status" value="1"/>
</dbReference>
<evidence type="ECO:0000256" key="6">
    <source>
        <dbReference type="ARBA" id="ARBA00023136"/>
    </source>
</evidence>
<comment type="similarity">
    <text evidence="2">Belongs to the outer membrane factor (OMF) (TC 1.B.17) family.</text>
</comment>
<dbReference type="RefSeq" id="WP_091210404.1">
    <property type="nucleotide sequence ID" value="NZ_FOCL01000003.1"/>
</dbReference>
<dbReference type="Proteomes" id="UP000198942">
    <property type="component" value="Unassembled WGS sequence"/>
</dbReference>
<evidence type="ECO:0000313" key="9">
    <source>
        <dbReference type="EMBL" id="SEN39900.1"/>
    </source>
</evidence>
<sequence>MNFNSKFYLALLPVLLLGISIKAQQPIADTSKNLPLTIAQVWQKAAINSKAVQIKQLRVTSSAEAIKDAKAERLPEIGINGEYARVSNMPVYENGIFNTPTQFPVLHTTYTVGGEAYLNIYNGNKTNLEIDARKRENNIAGEQQKLTVSEVKLRAAAYYLDMQRSIIFKDLLLKDIAAQEKQLLQIKTLQKNGVVLKSDVLRAELKLSKQKLSLVQLDNDLAIANQKLNILIGLPDEQRVVPVEAVQLDTTGKETYDEYLTDAGKNAYQLKISEQETELSKLKLKNIKANVSPKVGLFAAYNYSYPQILFYPYSPSLYGLGFAGVKASFSISSFYHNSHKVKVARLDLESQEIEHAQTEDGIRQQVNEAWLRYKEALNRVDVSKTNVQQATENRRIVNNTYFNQLSLITDLLDADTQLLQTRFDLAAARIAAQLQYYQLQNVTGKL</sequence>
<dbReference type="InterPro" id="IPR003423">
    <property type="entry name" value="OMP_efflux"/>
</dbReference>
<keyword evidence="10" id="KW-1185">Reference proteome</keyword>
<gene>
    <name evidence="9" type="ORF">SAMN05192574_10336</name>
</gene>
<keyword evidence="5" id="KW-0812">Transmembrane</keyword>
<keyword evidence="6" id="KW-0472">Membrane</keyword>
<comment type="subcellular location">
    <subcellularLocation>
        <location evidence="1">Cell outer membrane</location>
    </subcellularLocation>
</comment>